<protein>
    <recommendedName>
        <fullName evidence="2">NodB homology domain-containing protein</fullName>
    </recommendedName>
</protein>
<evidence type="ECO:0000256" key="1">
    <source>
        <dbReference type="SAM" id="MobiDB-lite"/>
    </source>
</evidence>
<proteinExistence type="predicted"/>
<accession>A0A330LCT7</accession>
<organism evidence="3 4">
    <name type="scientific">Nitrospira lenta</name>
    <dbReference type="NCBI Taxonomy" id="1436998"/>
    <lineage>
        <taxon>Bacteria</taxon>
        <taxon>Pseudomonadati</taxon>
        <taxon>Nitrospirota</taxon>
        <taxon>Nitrospiria</taxon>
        <taxon>Nitrospirales</taxon>
        <taxon>Nitrospiraceae</taxon>
        <taxon>Nitrospira</taxon>
    </lineage>
</organism>
<dbReference type="AlphaFoldDB" id="A0A330LCT7"/>
<dbReference type="Gene3D" id="3.20.20.370">
    <property type="entry name" value="Glycoside hydrolase/deacetylase"/>
    <property type="match status" value="1"/>
</dbReference>
<dbReference type="RefSeq" id="WP_121989120.1">
    <property type="nucleotide sequence ID" value="NZ_OUNR01000012.1"/>
</dbReference>
<dbReference type="PANTHER" id="PTHR47561">
    <property type="entry name" value="POLYSACCHARIDE DEACETYLASE FAMILY PROTEIN (AFU_ORTHOLOGUE AFUA_6G05030)"/>
    <property type="match status" value="1"/>
</dbReference>
<dbReference type="InterPro" id="IPR002509">
    <property type="entry name" value="NODB_dom"/>
</dbReference>
<dbReference type="InParanoid" id="A0A330LCT7"/>
<dbReference type="PROSITE" id="PS51677">
    <property type="entry name" value="NODB"/>
    <property type="match status" value="1"/>
</dbReference>
<dbReference type="Pfam" id="PF01522">
    <property type="entry name" value="Polysacc_deac_1"/>
    <property type="match status" value="1"/>
</dbReference>
<dbReference type="PANTHER" id="PTHR47561:SF1">
    <property type="entry name" value="POLYSACCHARIDE DEACETYLASE FAMILY PROTEIN (AFU_ORTHOLOGUE AFUA_6G05030)"/>
    <property type="match status" value="1"/>
</dbReference>
<dbReference type="GO" id="GO:0016810">
    <property type="term" value="F:hydrolase activity, acting on carbon-nitrogen (but not peptide) bonds"/>
    <property type="evidence" value="ECO:0007669"/>
    <property type="project" value="InterPro"/>
</dbReference>
<keyword evidence="4" id="KW-1185">Reference proteome</keyword>
<evidence type="ECO:0000259" key="2">
    <source>
        <dbReference type="PROSITE" id="PS51677"/>
    </source>
</evidence>
<evidence type="ECO:0000313" key="3">
    <source>
        <dbReference type="EMBL" id="SPP64789.1"/>
    </source>
</evidence>
<reference evidence="4" key="1">
    <citation type="submission" date="2018-04" db="EMBL/GenBank/DDBJ databases">
        <authorList>
            <person name="Lucker S."/>
            <person name="Sakoula D."/>
        </authorList>
    </citation>
    <scope>NUCLEOTIDE SEQUENCE [LARGE SCALE GENOMIC DNA]</scope>
</reference>
<dbReference type="EMBL" id="OUNR01000012">
    <property type="protein sequence ID" value="SPP64789.1"/>
    <property type="molecule type" value="Genomic_DNA"/>
</dbReference>
<feature type="domain" description="NodB homology" evidence="2">
    <location>
        <begin position="27"/>
        <end position="158"/>
    </location>
</feature>
<dbReference type="OrthoDB" id="9806342at2"/>
<dbReference type="InterPro" id="IPR011330">
    <property type="entry name" value="Glyco_hydro/deAcase_b/a-brl"/>
</dbReference>
<dbReference type="GO" id="GO:0005975">
    <property type="term" value="P:carbohydrate metabolic process"/>
    <property type="evidence" value="ECO:0007669"/>
    <property type="project" value="InterPro"/>
</dbReference>
<feature type="region of interest" description="Disordered" evidence="1">
    <location>
        <begin position="1"/>
        <end position="21"/>
    </location>
</feature>
<dbReference type="Proteomes" id="UP000248168">
    <property type="component" value="Unassembled WGS sequence"/>
</dbReference>
<evidence type="ECO:0000313" key="4">
    <source>
        <dbReference type="Proteomes" id="UP000248168"/>
    </source>
</evidence>
<dbReference type="SUPFAM" id="SSF88713">
    <property type="entry name" value="Glycoside hydrolase/deacetylase"/>
    <property type="match status" value="1"/>
</dbReference>
<gene>
    <name evidence="3" type="ORF">NITLEN_20429</name>
</gene>
<sequence>MGWTDPSRQAGPPITGQGTGRTAKPVKQFYFTIDCDWVPGSHVGLASLLDGCDRFHIKATIFFAGRFAETYPDLVRECLQRGHQLGTHGWAHGGLEEDEDFRIAPYEQQRQWIRRATDAVEKASGVRPVVFRAPNLWISETTLRVLEEEGYRYDSSVPARRFDMGLGRVHYLKYFSAPRDPYRPSRSNLNRPGDSAIVEVPPSSCLFPINLATLRTVGLGTFRHMIRWIGARSRHLVFYCHPGEFVRAAEQTFPQSMSTWNQKRMSPGNLIFVDELLAHIHEAGYIATRMTDTAARQLDLMPSAILRARGLQSESIYREEGQR</sequence>
<name>A0A330LCT7_9BACT</name>